<dbReference type="InterPro" id="IPR052985">
    <property type="entry name" value="CoA-trans_III_biosynth/detox"/>
</dbReference>
<dbReference type="PANTHER" id="PTHR48229">
    <property type="entry name" value="CAIB/BAIF FAMILY ENZYME (AFU_ORTHOLOGUE AFUA_1G05360)-RELATED"/>
    <property type="match status" value="1"/>
</dbReference>
<dbReference type="SUPFAM" id="SSF89796">
    <property type="entry name" value="CoA-transferase family III (CaiB/BaiF)"/>
    <property type="match status" value="2"/>
</dbReference>
<dbReference type="EMBL" id="KV454212">
    <property type="protein sequence ID" value="ODQ58156.1"/>
    <property type="molecule type" value="Genomic_DNA"/>
</dbReference>
<dbReference type="InterPro" id="IPR003673">
    <property type="entry name" value="CoA-Trfase_fam_III"/>
</dbReference>
<evidence type="ECO:0008006" key="4">
    <source>
        <dbReference type="Google" id="ProtNLM"/>
    </source>
</evidence>
<dbReference type="RefSeq" id="XP_019037363.1">
    <property type="nucleotide sequence ID" value="XM_019185038.1"/>
</dbReference>
<dbReference type="GO" id="GO:0003824">
    <property type="term" value="F:catalytic activity"/>
    <property type="evidence" value="ECO:0007669"/>
    <property type="project" value="InterPro"/>
</dbReference>
<dbReference type="InterPro" id="IPR023606">
    <property type="entry name" value="CoA-Trfase_III_dom_1_sf"/>
</dbReference>
<accession>A0A1E3NYB1</accession>
<dbReference type="Proteomes" id="UP000094112">
    <property type="component" value="Unassembled WGS sequence"/>
</dbReference>
<evidence type="ECO:0000313" key="3">
    <source>
        <dbReference type="Proteomes" id="UP000094112"/>
    </source>
</evidence>
<name>A0A1E3NYB1_WICAA</name>
<protein>
    <recommendedName>
        <fullName evidence="4">CoA-transferase family III</fullName>
    </recommendedName>
</protein>
<reference evidence="2 3" key="1">
    <citation type="journal article" date="2016" name="Proc. Natl. Acad. Sci. U.S.A.">
        <title>Comparative genomics of biotechnologically important yeasts.</title>
        <authorList>
            <person name="Riley R."/>
            <person name="Haridas S."/>
            <person name="Wolfe K.H."/>
            <person name="Lopes M.R."/>
            <person name="Hittinger C.T."/>
            <person name="Goeker M."/>
            <person name="Salamov A.A."/>
            <person name="Wisecaver J.H."/>
            <person name="Long T.M."/>
            <person name="Calvey C.H."/>
            <person name="Aerts A.L."/>
            <person name="Barry K.W."/>
            <person name="Choi C."/>
            <person name="Clum A."/>
            <person name="Coughlan A.Y."/>
            <person name="Deshpande S."/>
            <person name="Douglass A.P."/>
            <person name="Hanson S.J."/>
            <person name="Klenk H.-P."/>
            <person name="LaButti K.M."/>
            <person name="Lapidus A."/>
            <person name="Lindquist E.A."/>
            <person name="Lipzen A.M."/>
            <person name="Meier-Kolthoff J.P."/>
            <person name="Ohm R.A."/>
            <person name="Otillar R.P."/>
            <person name="Pangilinan J.L."/>
            <person name="Peng Y."/>
            <person name="Rokas A."/>
            <person name="Rosa C.A."/>
            <person name="Scheuner C."/>
            <person name="Sibirny A.A."/>
            <person name="Slot J.C."/>
            <person name="Stielow J.B."/>
            <person name="Sun H."/>
            <person name="Kurtzman C.P."/>
            <person name="Blackwell M."/>
            <person name="Grigoriev I.V."/>
            <person name="Jeffries T.W."/>
        </authorList>
    </citation>
    <scope>NUCLEOTIDE SEQUENCE [LARGE SCALE GENOMIC DNA]</scope>
    <source>
        <strain evidence="3">ATCC 58044 / CBS 1984 / NCYC 433 / NRRL Y-366-8</strain>
    </source>
</reference>
<dbReference type="InterPro" id="IPR044855">
    <property type="entry name" value="CoA-Trfase_III_dom3_sf"/>
</dbReference>
<gene>
    <name evidence="2" type="ORF">WICANDRAFT_80312</name>
</gene>
<dbReference type="PANTHER" id="PTHR48229:SF1">
    <property type="entry name" value="ALPHA METHYLACYL-COA RACEMASE-RELATED"/>
    <property type="match status" value="1"/>
</dbReference>
<dbReference type="Gene3D" id="3.30.1540.10">
    <property type="entry name" value="formyl-coa transferase, domain 3"/>
    <property type="match status" value="1"/>
</dbReference>
<keyword evidence="3" id="KW-1185">Reference proteome</keyword>
<comment type="similarity">
    <text evidence="1">Belongs to the CoA-transferase III family.</text>
</comment>
<dbReference type="GeneID" id="30202284"/>
<dbReference type="STRING" id="683960.A0A1E3NYB1"/>
<sequence length="471" mass="51293">MTALQELLAIRGGAPLKADEVEITGSDPIYKTPFKLGGTTAEVLAACGVAANDLWELKTGRRQKVSVNVEAAAGGLDEKNNSLAKNQDGEYSRIEGSESMKHMASLTQPWETSDHKWFLPHTNLKHLEARVLKVLECESTVESLQKAISKRTAQELEDSIAQANACGGIARTEEEWLQHPQGKYLSSVPVVEIAKIIDSPKESLSDKGDMPLSGVRVLDLTRILAGPVCGLTLAELGADVLMVTAEKLPQVNEFVRDTSHGKRSCFLDISKKEDASKLKELVKDCDILIDGYRPDRLAAYGFGPEELVKLRPGLIHVSISCFGSGGPFSSRAGWDQVAQAVTGMCVKQGESIGSNKPQLTPVFACDYVCGRLGAFGAMLALNRRAQDGGSYSIQVSLCQAAMLLQRQGYVDDFLDAPNLISKELFEKYQVIEDNTAYGDLKVLGPVLKLSETPCQWVRKTPKLGQDKPEWL</sequence>
<organism evidence="2 3">
    <name type="scientific">Wickerhamomyces anomalus (strain ATCC 58044 / CBS 1984 / NCYC 433 / NRRL Y-366-8)</name>
    <name type="common">Yeast</name>
    <name type="synonym">Hansenula anomala</name>
    <dbReference type="NCBI Taxonomy" id="683960"/>
    <lineage>
        <taxon>Eukaryota</taxon>
        <taxon>Fungi</taxon>
        <taxon>Dikarya</taxon>
        <taxon>Ascomycota</taxon>
        <taxon>Saccharomycotina</taxon>
        <taxon>Saccharomycetes</taxon>
        <taxon>Phaffomycetales</taxon>
        <taxon>Wickerhamomycetaceae</taxon>
        <taxon>Wickerhamomyces</taxon>
    </lineage>
</organism>
<dbReference type="AlphaFoldDB" id="A0A1E3NYB1"/>
<evidence type="ECO:0000313" key="2">
    <source>
        <dbReference type="EMBL" id="ODQ58156.1"/>
    </source>
</evidence>
<evidence type="ECO:0000256" key="1">
    <source>
        <dbReference type="ARBA" id="ARBA00008383"/>
    </source>
</evidence>
<dbReference type="Gene3D" id="3.40.50.10540">
    <property type="entry name" value="Crotonobetainyl-coa:carnitine coa-transferase, domain 1"/>
    <property type="match status" value="2"/>
</dbReference>
<proteinExistence type="inferred from homology"/>
<dbReference type="OrthoDB" id="5863171at2759"/>
<dbReference type="Pfam" id="PF02515">
    <property type="entry name" value="CoA_transf_3"/>
    <property type="match status" value="1"/>
</dbReference>